<gene>
    <name evidence="2" type="ORF">PF327_03405</name>
</gene>
<reference evidence="2" key="1">
    <citation type="submission" date="2023-01" db="EMBL/GenBank/DDBJ databases">
        <title>Sulfurovum sp. XTW-4 genome assembly.</title>
        <authorList>
            <person name="Wang J."/>
        </authorList>
    </citation>
    <scope>NUCLEOTIDE SEQUENCE</scope>
    <source>
        <strain evidence="2">XTW-4</strain>
    </source>
</reference>
<keyword evidence="1" id="KW-1133">Transmembrane helix</keyword>
<keyword evidence="3" id="KW-1185">Reference proteome</keyword>
<dbReference type="Proteomes" id="UP001169066">
    <property type="component" value="Unassembled WGS sequence"/>
</dbReference>
<dbReference type="EMBL" id="JAQIBC010000002">
    <property type="protein sequence ID" value="MDM5263232.1"/>
    <property type="molecule type" value="Genomic_DNA"/>
</dbReference>
<name>A0ABT7QQ61_9BACT</name>
<keyword evidence="1" id="KW-0812">Transmembrane</keyword>
<feature type="transmembrane region" description="Helical" evidence="1">
    <location>
        <begin position="81"/>
        <end position="104"/>
    </location>
</feature>
<comment type="caution">
    <text evidence="2">The sequence shown here is derived from an EMBL/GenBank/DDBJ whole genome shotgun (WGS) entry which is preliminary data.</text>
</comment>
<protein>
    <submittedName>
        <fullName evidence="2">Uncharacterized protein</fullName>
    </submittedName>
</protein>
<evidence type="ECO:0000313" key="3">
    <source>
        <dbReference type="Proteomes" id="UP001169066"/>
    </source>
</evidence>
<evidence type="ECO:0000313" key="2">
    <source>
        <dbReference type="EMBL" id="MDM5263232.1"/>
    </source>
</evidence>
<sequence length="144" mass="16564">MYVRNETIEEENLDWGELTETSKDNQDKLIEDMKEEAAQEPIPQKKKIFLNNHAKIQKIGAKFTLKNELTDLIKQNTEISLLLAIVFLPYILGFVISYFLFYFYGGMSINNFLSVEQVPTTIELWSIGAYLFVTVGAVLAFFIP</sequence>
<accession>A0ABT7QQ61</accession>
<feature type="transmembrane region" description="Helical" evidence="1">
    <location>
        <begin position="124"/>
        <end position="143"/>
    </location>
</feature>
<evidence type="ECO:0000256" key="1">
    <source>
        <dbReference type="SAM" id="Phobius"/>
    </source>
</evidence>
<dbReference type="RefSeq" id="WP_289401343.1">
    <property type="nucleotide sequence ID" value="NZ_JAQIBC010000002.1"/>
</dbReference>
<keyword evidence="1" id="KW-0472">Membrane</keyword>
<organism evidence="2 3">
    <name type="scientific">Sulfurovum xiamenensis</name>
    <dbReference type="NCBI Taxonomy" id="3019066"/>
    <lineage>
        <taxon>Bacteria</taxon>
        <taxon>Pseudomonadati</taxon>
        <taxon>Campylobacterota</taxon>
        <taxon>Epsilonproteobacteria</taxon>
        <taxon>Campylobacterales</taxon>
        <taxon>Sulfurovaceae</taxon>
        <taxon>Sulfurovum</taxon>
    </lineage>
</organism>
<proteinExistence type="predicted"/>